<dbReference type="PANTHER" id="PTHR11733:SF128">
    <property type="entry name" value="KELL BLOOD GROUP GLYCOPROTEIN"/>
    <property type="match status" value="1"/>
</dbReference>
<dbReference type="InterPro" id="IPR000718">
    <property type="entry name" value="Peptidase_M13"/>
</dbReference>
<organism evidence="10 11">
    <name type="scientific">Labeo rohita</name>
    <name type="common">Indian major carp</name>
    <name type="synonym">Cyprinus rohita</name>
    <dbReference type="NCBI Taxonomy" id="84645"/>
    <lineage>
        <taxon>Eukaryota</taxon>
        <taxon>Metazoa</taxon>
        <taxon>Chordata</taxon>
        <taxon>Craniata</taxon>
        <taxon>Vertebrata</taxon>
        <taxon>Euteleostomi</taxon>
        <taxon>Actinopterygii</taxon>
        <taxon>Neopterygii</taxon>
        <taxon>Teleostei</taxon>
        <taxon>Ostariophysi</taxon>
        <taxon>Cypriniformes</taxon>
        <taxon>Cyprinidae</taxon>
        <taxon>Labeoninae</taxon>
        <taxon>Labeonini</taxon>
        <taxon>Labeo</taxon>
    </lineage>
</organism>
<evidence type="ECO:0000256" key="7">
    <source>
        <dbReference type="SAM" id="Phobius"/>
    </source>
</evidence>
<keyword evidence="7" id="KW-0472">Membrane</keyword>
<gene>
    <name evidence="10" type="ORF">H4Q32_017911</name>
</gene>
<name>A0ABQ8LXY8_LABRO</name>
<proteinExistence type="predicted"/>
<evidence type="ECO:0000256" key="1">
    <source>
        <dbReference type="ARBA" id="ARBA00001947"/>
    </source>
</evidence>
<dbReference type="InterPro" id="IPR018497">
    <property type="entry name" value="Peptidase_M13_C"/>
</dbReference>
<feature type="domain" description="Peptidase M13 C-terminal" evidence="8">
    <location>
        <begin position="487"/>
        <end position="527"/>
    </location>
</feature>
<evidence type="ECO:0000313" key="10">
    <source>
        <dbReference type="EMBL" id="KAI2655503.1"/>
    </source>
</evidence>
<dbReference type="EMBL" id="JACTAM010000016">
    <property type="protein sequence ID" value="KAI2655503.1"/>
    <property type="molecule type" value="Genomic_DNA"/>
</dbReference>
<evidence type="ECO:0000256" key="5">
    <source>
        <dbReference type="ARBA" id="ARBA00022833"/>
    </source>
</evidence>
<keyword evidence="7" id="KW-0812">Transmembrane</keyword>
<keyword evidence="4" id="KW-0378">Hydrolase</keyword>
<keyword evidence="6" id="KW-0482">Metalloprotease</keyword>
<sequence>MVTTPEEQPRPNPVGCNKYRRLLLVVISIALFAAVLGLGVYSHLQKTADPWTSKWKSAAPPCLSPACLRASEHFSVSMDPFSRPCDYFLFACGTEGSSTNKGRHRVKGLSNEDSGELDKKREVRTGGLVRMRKERDVQENSDGRLVKFPDRKTALLKTIKEILEAPEEGVSTSAAEQKAKKYFKTCMDAESPKKEGSKPFLTLLRQLGGWAVSNGWNQTDFNTTLGLLMGQYSTFPFFSVYVGSDPGEEEMGSSQHYIQIDEPHFQFPIDWNSKTQKSKASTQYLRPFYMSCGQYLDLLGVPSSETTQHCGLYMSLSTTLALATAPLRYRLTIDWLACLQATFQPLPISQSDLVLVHNLPYITHMSETISKWQVQHEVMGTGPLHTYMIFSLLHTLIPALDSRFYQTLRNFSIATGDTQEEIPRWLRCVQQTERGFDTLLSHAIRERHAQKEAEELIDDVYSSLKKKLTELNWRDNRSLSITPSISGNDIIIPVGMFVSPFFHSSYPRALNYGTLGSLIAKDLLHLLLPEIYTQANNPESESMCIWSHYLSVTKGPGRVSTPSLSPSKQQEMSFMRYPADSSLSGLSYIHLFLSSFTKVTCDADSYHEFMPFEPSFLVTVLCSNSGFCPKPLTCVNKSQSYPREMCQSRMLH</sequence>
<dbReference type="Gene3D" id="1.10.1380.10">
    <property type="entry name" value="Neutral endopeptidase , domain2"/>
    <property type="match status" value="1"/>
</dbReference>
<comment type="caution">
    <text evidence="10">The sequence shown here is derived from an EMBL/GenBank/DDBJ whole genome shotgun (WGS) entry which is preliminary data.</text>
</comment>
<evidence type="ECO:0000313" key="11">
    <source>
        <dbReference type="Proteomes" id="UP000830375"/>
    </source>
</evidence>
<dbReference type="Proteomes" id="UP000830375">
    <property type="component" value="Unassembled WGS sequence"/>
</dbReference>
<feature type="domain" description="Peptidase M13 N-terminal" evidence="9">
    <location>
        <begin position="148"/>
        <end position="476"/>
    </location>
</feature>
<evidence type="ECO:0000256" key="6">
    <source>
        <dbReference type="ARBA" id="ARBA00023049"/>
    </source>
</evidence>
<evidence type="ECO:0000256" key="2">
    <source>
        <dbReference type="ARBA" id="ARBA00022670"/>
    </source>
</evidence>
<comment type="cofactor">
    <cofactor evidence="1">
        <name>Zn(2+)</name>
        <dbReference type="ChEBI" id="CHEBI:29105"/>
    </cofactor>
</comment>
<evidence type="ECO:0000256" key="3">
    <source>
        <dbReference type="ARBA" id="ARBA00022723"/>
    </source>
</evidence>
<feature type="transmembrane region" description="Helical" evidence="7">
    <location>
        <begin position="21"/>
        <end position="44"/>
    </location>
</feature>
<keyword evidence="2" id="KW-0645">Protease</keyword>
<dbReference type="PANTHER" id="PTHR11733">
    <property type="entry name" value="ZINC METALLOPROTEASE FAMILY M13 NEPRILYSIN-RELATED"/>
    <property type="match status" value="1"/>
</dbReference>
<keyword evidence="7" id="KW-1133">Transmembrane helix</keyword>
<dbReference type="InterPro" id="IPR008753">
    <property type="entry name" value="Peptidase_M13_N"/>
</dbReference>
<dbReference type="PROSITE" id="PS51885">
    <property type="entry name" value="NEPRILYSIN"/>
    <property type="match status" value="1"/>
</dbReference>
<keyword evidence="5" id="KW-0862">Zinc</keyword>
<evidence type="ECO:0000256" key="4">
    <source>
        <dbReference type="ARBA" id="ARBA00022801"/>
    </source>
</evidence>
<evidence type="ECO:0000259" key="9">
    <source>
        <dbReference type="Pfam" id="PF05649"/>
    </source>
</evidence>
<dbReference type="InterPro" id="IPR042089">
    <property type="entry name" value="Peptidase_M13_dom_2"/>
</dbReference>
<keyword evidence="11" id="KW-1185">Reference proteome</keyword>
<dbReference type="Pfam" id="PF01431">
    <property type="entry name" value="Peptidase_M13"/>
    <property type="match status" value="1"/>
</dbReference>
<accession>A0ABQ8LXY8</accession>
<dbReference type="Pfam" id="PF05649">
    <property type="entry name" value="Peptidase_M13_N"/>
    <property type="match status" value="1"/>
</dbReference>
<protein>
    <submittedName>
        <fullName evidence="10">Kell blood group glycoprotein</fullName>
    </submittedName>
</protein>
<reference evidence="10 11" key="1">
    <citation type="submission" date="2022-01" db="EMBL/GenBank/DDBJ databases">
        <title>A high-quality chromosome-level genome assembly of rohu carp, Labeo rohita.</title>
        <authorList>
            <person name="Arick M.A. II"/>
            <person name="Hsu C.-Y."/>
            <person name="Magbanua Z."/>
            <person name="Pechanova O."/>
            <person name="Grover C."/>
            <person name="Miller E."/>
            <person name="Thrash A."/>
            <person name="Ezzel L."/>
            <person name="Alam S."/>
            <person name="Benzie J."/>
            <person name="Hamilton M."/>
            <person name="Karsi A."/>
            <person name="Lawrence M.L."/>
            <person name="Peterson D.G."/>
        </authorList>
    </citation>
    <scope>NUCLEOTIDE SEQUENCE [LARGE SCALE GENOMIC DNA]</scope>
    <source>
        <strain evidence="11">BAU-BD-2019</strain>
        <tissue evidence="10">Blood</tissue>
    </source>
</reference>
<evidence type="ECO:0000259" key="8">
    <source>
        <dbReference type="Pfam" id="PF01431"/>
    </source>
</evidence>
<keyword evidence="3" id="KW-0479">Metal-binding</keyword>
<dbReference type="SUPFAM" id="SSF55486">
    <property type="entry name" value="Metalloproteases ('zincins'), catalytic domain"/>
    <property type="match status" value="1"/>
</dbReference>